<dbReference type="AlphaFoldDB" id="A0A813J8P7"/>
<gene>
    <name evidence="2" type="ORF">PGLA2088_LOCUS18128</name>
</gene>
<name>A0A813J8P7_POLGL</name>
<reference evidence="2" key="1">
    <citation type="submission" date="2021-02" db="EMBL/GenBank/DDBJ databases">
        <authorList>
            <person name="Dougan E. K."/>
            <person name="Rhodes N."/>
            <person name="Thang M."/>
            <person name="Chan C."/>
        </authorList>
    </citation>
    <scope>NUCLEOTIDE SEQUENCE</scope>
</reference>
<organism evidence="2 3">
    <name type="scientific">Polarella glacialis</name>
    <name type="common">Dinoflagellate</name>
    <dbReference type="NCBI Taxonomy" id="89957"/>
    <lineage>
        <taxon>Eukaryota</taxon>
        <taxon>Sar</taxon>
        <taxon>Alveolata</taxon>
        <taxon>Dinophyceae</taxon>
        <taxon>Suessiales</taxon>
        <taxon>Suessiaceae</taxon>
        <taxon>Polarella</taxon>
    </lineage>
</organism>
<comment type="caution">
    <text evidence="2">The sequence shown here is derived from an EMBL/GenBank/DDBJ whole genome shotgun (WGS) entry which is preliminary data.</text>
</comment>
<dbReference type="EMBL" id="CAJNNW010024458">
    <property type="protein sequence ID" value="CAE8672546.1"/>
    <property type="molecule type" value="Genomic_DNA"/>
</dbReference>
<evidence type="ECO:0000313" key="2">
    <source>
        <dbReference type="EMBL" id="CAE8672546.1"/>
    </source>
</evidence>
<feature type="non-terminal residue" evidence="2">
    <location>
        <position position="1"/>
    </location>
</feature>
<evidence type="ECO:0000313" key="3">
    <source>
        <dbReference type="Proteomes" id="UP000626109"/>
    </source>
</evidence>
<proteinExistence type="predicted"/>
<evidence type="ECO:0000256" key="1">
    <source>
        <dbReference type="SAM" id="MobiDB-lite"/>
    </source>
</evidence>
<sequence length="87" mass="8727">VPGTAPLCPATSAGARSRAVGRGRQRTGQGAALGGCSGDAVRDAMESRGAKCSRAQQRCHRQLTSAWAAVSQGIGRALAVVPGSLPK</sequence>
<feature type="region of interest" description="Disordered" evidence="1">
    <location>
        <begin position="1"/>
        <end position="39"/>
    </location>
</feature>
<feature type="non-terminal residue" evidence="2">
    <location>
        <position position="87"/>
    </location>
</feature>
<accession>A0A813J8P7</accession>
<protein>
    <submittedName>
        <fullName evidence="2">Uncharacterized protein</fullName>
    </submittedName>
</protein>
<dbReference type="Proteomes" id="UP000626109">
    <property type="component" value="Unassembled WGS sequence"/>
</dbReference>